<dbReference type="RefSeq" id="WP_153684808.1">
    <property type="nucleotide sequence ID" value="NZ_WJIF01000005.1"/>
</dbReference>
<accession>A0A6I2FCZ7</accession>
<name>A0A6I2FCZ7_9MICO</name>
<dbReference type="Proteomes" id="UP000431080">
    <property type="component" value="Unassembled WGS sequence"/>
</dbReference>
<feature type="region of interest" description="Disordered" evidence="1">
    <location>
        <begin position="1"/>
        <end position="67"/>
    </location>
</feature>
<dbReference type="EMBL" id="WJIF01000005">
    <property type="protein sequence ID" value="MRG60366.1"/>
    <property type="molecule type" value="Genomic_DNA"/>
</dbReference>
<organism evidence="2 3">
    <name type="scientific">Agromyces agglutinans</name>
    <dbReference type="NCBI Taxonomy" id="2662258"/>
    <lineage>
        <taxon>Bacteria</taxon>
        <taxon>Bacillati</taxon>
        <taxon>Actinomycetota</taxon>
        <taxon>Actinomycetes</taxon>
        <taxon>Micrococcales</taxon>
        <taxon>Microbacteriaceae</taxon>
        <taxon>Agromyces</taxon>
    </lineage>
</organism>
<dbReference type="AlphaFoldDB" id="A0A6I2FCZ7"/>
<protein>
    <submittedName>
        <fullName evidence="2">Uncharacterized protein</fullName>
    </submittedName>
</protein>
<gene>
    <name evidence="2" type="ORF">GE115_10890</name>
</gene>
<feature type="compositionally biased region" description="Basic and acidic residues" evidence="1">
    <location>
        <begin position="32"/>
        <end position="55"/>
    </location>
</feature>
<reference evidence="2 3" key="1">
    <citation type="submission" date="2019-10" db="EMBL/GenBank/DDBJ databases">
        <authorList>
            <person name="Nie G."/>
            <person name="Ming H."/>
            <person name="Yi B."/>
        </authorList>
    </citation>
    <scope>NUCLEOTIDE SEQUENCE [LARGE SCALE GENOMIC DNA]</scope>
    <source>
        <strain evidence="2 3">CFH 90414</strain>
    </source>
</reference>
<evidence type="ECO:0000256" key="1">
    <source>
        <dbReference type="SAM" id="MobiDB-lite"/>
    </source>
</evidence>
<sequence>MTTDATGNGPGEGAEEAPDSAVPDDEQLEEPSTEKDPGEQPRAPKPDEPQADHEAIGIGVTDPPSPA</sequence>
<evidence type="ECO:0000313" key="3">
    <source>
        <dbReference type="Proteomes" id="UP000431080"/>
    </source>
</evidence>
<proteinExistence type="predicted"/>
<feature type="compositionally biased region" description="Acidic residues" evidence="1">
    <location>
        <begin position="13"/>
        <end position="31"/>
    </location>
</feature>
<evidence type="ECO:0000313" key="2">
    <source>
        <dbReference type="EMBL" id="MRG60366.1"/>
    </source>
</evidence>
<comment type="caution">
    <text evidence="2">The sequence shown here is derived from an EMBL/GenBank/DDBJ whole genome shotgun (WGS) entry which is preliminary data.</text>
</comment>
<keyword evidence="3" id="KW-1185">Reference proteome</keyword>